<dbReference type="Pfam" id="PF00528">
    <property type="entry name" value="BPD_transp_1"/>
    <property type="match status" value="1"/>
</dbReference>
<dbReference type="Gene3D" id="1.10.3720.10">
    <property type="entry name" value="MetI-like"/>
    <property type="match status" value="1"/>
</dbReference>
<dbReference type="CDD" id="cd06261">
    <property type="entry name" value="TM_PBP2"/>
    <property type="match status" value="1"/>
</dbReference>
<dbReference type="SUPFAM" id="SSF160964">
    <property type="entry name" value="MalF N-terminal region-like"/>
    <property type="match status" value="1"/>
</dbReference>
<evidence type="ECO:0000259" key="7">
    <source>
        <dbReference type="PROSITE" id="PS50928"/>
    </source>
</evidence>
<feature type="transmembrane region" description="Helical" evidence="6">
    <location>
        <begin position="74"/>
        <end position="95"/>
    </location>
</feature>
<dbReference type="SUPFAM" id="SSF161098">
    <property type="entry name" value="MetI-like"/>
    <property type="match status" value="1"/>
</dbReference>
<dbReference type="EMBL" id="CP027059">
    <property type="protein sequence ID" value="UQZ86876.1"/>
    <property type="molecule type" value="Genomic_DNA"/>
</dbReference>
<reference evidence="8" key="2">
    <citation type="journal article" date="2021" name="J Anim Sci Technol">
        <title>Complete genome sequence of Paenibacillus konkukensis sp. nov. SK3146 as a potential probiotic strain.</title>
        <authorList>
            <person name="Jung H.I."/>
            <person name="Park S."/>
            <person name="Niu K.M."/>
            <person name="Lee S.W."/>
            <person name="Kothari D."/>
            <person name="Yi K.J."/>
            <person name="Kim S.K."/>
        </authorList>
    </citation>
    <scope>NUCLEOTIDE SEQUENCE</scope>
    <source>
        <strain evidence="8">SK3146</strain>
    </source>
</reference>
<reference evidence="8" key="1">
    <citation type="submission" date="2018-02" db="EMBL/GenBank/DDBJ databases">
        <authorList>
            <person name="Kim S.-K."/>
            <person name="Jung H.-I."/>
            <person name="Lee S.-W."/>
        </authorList>
    </citation>
    <scope>NUCLEOTIDE SEQUENCE</scope>
    <source>
        <strain evidence="8">SK3146</strain>
    </source>
</reference>
<organism evidence="8 9">
    <name type="scientific">Paenibacillus konkukensis</name>
    <dbReference type="NCBI Taxonomy" id="2020716"/>
    <lineage>
        <taxon>Bacteria</taxon>
        <taxon>Bacillati</taxon>
        <taxon>Bacillota</taxon>
        <taxon>Bacilli</taxon>
        <taxon>Bacillales</taxon>
        <taxon>Paenibacillaceae</taxon>
        <taxon>Paenibacillus</taxon>
    </lineage>
</organism>
<dbReference type="InterPro" id="IPR035277">
    <property type="entry name" value="MalF_N"/>
</dbReference>
<comment type="subcellular location">
    <subcellularLocation>
        <location evidence="6">Cell membrane</location>
        <topology evidence="6">Multi-pass membrane protein</topology>
    </subcellularLocation>
    <subcellularLocation>
        <location evidence="1">Membrane</location>
        <topology evidence="1">Multi-pass membrane protein</topology>
    </subcellularLocation>
</comment>
<keyword evidence="2 6" id="KW-0813">Transport</keyword>
<dbReference type="Proteomes" id="UP001057134">
    <property type="component" value="Chromosome"/>
</dbReference>
<dbReference type="InterPro" id="IPR052730">
    <property type="entry name" value="Sugar_ABC_transporter"/>
</dbReference>
<feature type="transmembrane region" description="Helical" evidence="6">
    <location>
        <begin position="107"/>
        <end position="127"/>
    </location>
</feature>
<feature type="transmembrane region" description="Helical" evidence="6">
    <location>
        <begin position="258"/>
        <end position="283"/>
    </location>
</feature>
<evidence type="ECO:0000313" key="8">
    <source>
        <dbReference type="EMBL" id="UQZ86876.1"/>
    </source>
</evidence>
<name>A0ABY4RZ18_9BACL</name>
<evidence type="ECO:0000256" key="6">
    <source>
        <dbReference type="RuleBase" id="RU363032"/>
    </source>
</evidence>
<accession>A0ABY4RZ18</accession>
<gene>
    <name evidence="8" type="primary">sugA_5</name>
    <name evidence="8" type="ORF">SK3146_06169</name>
</gene>
<evidence type="ECO:0000256" key="4">
    <source>
        <dbReference type="ARBA" id="ARBA00022989"/>
    </source>
</evidence>
<keyword evidence="3 6" id="KW-0812">Transmembrane</keyword>
<evidence type="ECO:0000256" key="3">
    <source>
        <dbReference type="ARBA" id="ARBA00022692"/>
    </source>
</evidence>
<dbReference type="InterPro" id="IPR035906">
    <property type="entry name" value="MetI-like_sf"/>
</dbReference>
<feature type="domain" description="ABC transmembrane type-1" evidence="7">
    <location>
        <begin position="70"/>
        <end position="280"/>
    </location>
</feature>
<feature type="transmembrane region" description="Helical" evidence="6">
    <location>
        <begin position="12"/>
        <end position="32"/>
    </location>
</feature>
<keyword evidence="4 6" id="KW-1133">Transmembrane helix</keyword>
<dbReference type="PANTHER" id="PTHR43759:SF1">
    <property type="entry name" value="GLUCOSE IMPORT SYSTEM PERMEASE PROTEIN GLCT"/>
    <property type="match status" value="1"/>
</dbReference>
<evidence type="ECO:0000313" key="9">
    <source>
        <dbReference type="Proteomes" id="UP001057134"/>
    </source>
</evidence>
<dbReference type="Gene3D" id="1.20.58.370">
    <property type="entry name" value="MalF N-terminal region-like"/>
    <property type="match status" value="1"/>
</dbReference>
<comment type="similarity">
    <text evidence="6">Belongs to the binding-protein-dependent transport system permease family.</text>
</comment>
<dbReference type="PANTHER" id="PTHR43759">
    <property type="entry name" value="TREHALOSE TRANSPORT SYSTEM PERMEASE PROTEIN SUGA"/>
    <property type="match status" value="1"/>
</dbReference>
<keyword evidence="5 6" id="KW-0472">Membrane</keyword>
<dbReference type="PROSITE" id="PS50928">
    <property type="entry name" value="ABC_TM1"/>
    <property type="match status" value="1"/>
</dbReference>
<evidence type="ECO:0000256" key="5">
    <source>
        <dbReference type="ARBA" id="ARBA00023136"/>
    </source>
</evidence>
<sequence length="293" mass="32866">MGYGWLDRNMKWIFIMPAALFIVLIIAFPLAYTVHISFYEWSMSAITPPRWVGLDNYAALLADERFWGSVWRTFYFTVPAIVLETVLGVLIAVLFSRDFIGAKWVKTFLMLPMVATPVAIGLIWLLIYEPSIGLANQLLRTLGMKPLAWLGAVDQVIPSLIVIDVWEWTPMIALIVIAGLTTLPSEPYESADVDGATSFQKFIHITLPMLRPTIIVAVVLRMIDLLKTFDTIYSTTQGGPNFASETLNVMVYTQAFQYFKLGAASSLLILFFAIIMFIVLLLISIRKRVGEAG</sequence>
<evidence type="ECO:0000256" key="1">
    <source>
        <dbReference type="ARBA" id="ARBA00004141"/>
    </source>
</evidence>
<keyword evidence="9" id="KW-1185">Reference proteome</keyword>
<protein>
    <submittedName>
        <fullName evidence="8">Trehalose transport system permease protein SugA</fullName>
    </submittedName>
</protein>
<dbReference type="InterPro" id="IPR000515">
    <property type="entry name" value="MetI-like"/>
</dbReference>
<proteinExistence type="inferred from homology"/>
<evidence type="ECO:0000256" key="2">
    <source>
        <dbReference type="ARBA" id="ARBA00022448"/>
    </source>
</evidence>